<evidence type="ECO:0000256" key="3">
    <source>
        <dbReference type="ARBA" id="ARBA00022475"/>
    </source>
</evidence>
<dbReference type="PANTHER" id="PTHR30329:SF18">
    <property type="entry name" value="MOTILITY PROTEIN B"/>
    <property type="match status" value="1"/>
</dbReference>
<comment type="subcellular location">
    <subcellularLocation>
        <location evidence="1">Cell membrane</location>
        <topology evidence="1">Single-pass membrane protein</topology>
    </subcellularLocation>
</comment>
<feature type="compositionally biased region" description="Polar residues" evidence="8">
    <location>
        <begin position="97"/>
        <end position="108"/>
    </location>
</feature>
<keyword evidence="6 7" id="KW-0472">Membrane</keyword>
<dbReference type="NCBIfam" id="NF006548">
    <property type="entry name" value="PRK09041.1"/>
    <property type="match status" value="1"/>
</dbReference>
<dbReference type="PANTHER" id="PTHR30329">
    <property type="entry name" value="STATOR ELEMENT OF FLAGELLAR MOTOR COMPLEX"/>
    <property type="match status" value="1"/>
</dbReference>
<keyword evidence="3" id="KW-1003">Cell membrane</keyword>
<dbReference type="PROSITE" id="PS51123">
    <property type="entry name" value="OMPA_2"/>
    <property type="match status" value="1"/>
</dbReference>
<protein>
    <submittedName>
        <fullName evidence="10">Chemotaxis protein MotB</fullName>
    </submittedName>
</protein>
<dbReference type="CDD" id="cd07185">
    <property type="entry name" value="OmpA_C-like"/>
    <property type="match status" value="1"/>
</dbReference>
<evidence type="ECO:0000256" key="1">
    <source>
        <dbReference type="ARBA" id="ARBA00004162"/>
    </source>
</evidence>
<accession>A0ABV2AYF5</accession>
<dbReference type="InterPro" id="IPR025713">
    <property type="entry name" value="MotB-like_N_dom"/>
</dbReference>
<dbReference type="SUPFAM" id="SSF103088">
    <property type="entry name" value="OmpA-like"/>
    <property type="match status" value="1"/>
</dbReference>
<sequence>MSNPDRRPIVIRRKKAASHVTHGAWKIAYADFMTAMMAFFLVMWLLSGLNAAEMAQMSEYFRTPLKVAIMGGDRNSASNSAIPGGGDDPMHSEGEVSLTSPNATNYRPSQRPLRHLKQSLEAMIHADPALEDISSQLTLNVVEDGLQIQISDSDKRPMFQLGSSRLAPYIAEVLRKIGPKINELPNRITLTGHTDDLRFAAGDDRYSNWELSTDRANAARRELIEGGMEPGKLLRVIGAAATSSRPGALSGAPVNRRISILVLNADAQARIENNGAMPSHRNSVSLPGVGRQLVTGPHPTTLQLHPAPNAG</sequence>
<reference evidence="10 11" key="1">
    <citation type="submission" date="2013-03" db="EMBL/GenBank/DDBJ databases">
        <title>Salinisphaera dokdonensis CL-ES53 Genome Sequencing.</title>
        <authorList>
            <person name="Li C."/>
            <person name="Lai Q."/>
            <person name="Shao Z."/>
        </authorList>
    </citation>
    <scope>NUCLEOTIDE SEQUENCE [LARGE SCALE GENOMIC DNA]</scope>
    <source>
        <strain evidence="10 11">CL-ES53</strain>
    </source>
</reference>
<evidence type="ECO:0000256" key="2">
    <source>
        <dbReference type="ARBA" id="ARBA00008914"/>
    </source>
</evidence>
<dbReference type="InterPro" id="IPR036737">
    <property type="entry name" value="OmpA-like_sf"/>
</dbReference>
<dbReference type="RefSeq" id="WP_353109850.1">
    <property type="nucleotide sequence ID" value="NZ_APND01000001.1"/>
</dbReference>
<proteinExistence type="inferred from homology"/>
<organism evidence="10 11">
    <name type="scientific">Salinisphaera dokdonensis CL-ES53</name>
    <dbReference type="NCBI Taxonomy" id="1304272"/>
    <lineage>
        <taxon>Bacteria</taxon>
        <taxon>Pseudomonadati</taxon>
        <taxon>Pseudomonadota</taxon>
        <taxon>Gammaproteobacteria</taxon>
        <taxon>Salinisphaerales</taxon>
        <taxon>Salinisphaeraceae</taxon>
        <taxon>Salinisphaera</taxon>
    </lineage>
</organism>
<evidence type="ECO:0000256" key="5">
    <source>
        <dbReference type="ARBA" id="ARBA00022989"/>
    </source>
</evidence>
<feature type="region of interest" description="Disordered" evidence="8">
    <location>
        <begin position="78"/>
        <end position="109"/>
    </location>
</feature>
<evidence type="ECO:0000313" key="11">
    <source>
        <dbReference type="Proteomes" id="UP001460888"/>
    </source>
</evidence>
<evidence type="ECO:0000256" key="6">
    <source>
        <dbReference type="ARBA" id="ARBA00023136"/>
    </source>
</evidence>
<dbReference type="InterPro" id="IPR050330">
    <property type="entry name" value="Bact_OuterMem_StrucFunc"/>
</dbReference>
<dbReference type="Proteomes" id="UP001460888">
    <property type="component" value="Unassembled WGS sequence"/>
</dbReference>
<gene>
    <name evidence="10" type="ORF">SADO_05315</name>
</gene>
<comment type="caution">
    <text evidence="10">The sequence shown here is derived from an EMBL/GenBank/DDBJ whole genome shotgun (WGS) entry which is preliminary data.</text>
</comment>
<evidence type="ECO:0000256" key="4">
    <source>
        <dbReference type="ARBA" id="ARBA00022692"/>
    </source>
</evidence>
<evidence type="ECO:0000256" key="7">
    <source>
        <dbReference type="PROSITE-ProRule" id="PRU00473"/>
    </source>
</evidence>
<dbReference type="InterPro" id="IPR006665">
    <property type="entry name" value="OmpA-like"/>
</dbReference>
<evidence type="ECO:0000259" key="9">
    <source>
        <dbReference type="PROSITE" id="PS51123"/>
    </source>
</evidence>
<evidence type="ECO:0000256" key="8">
    <source>
        <dbReference type="SAM" id="MobiDB-lite"/>
    </source>
</evidence>
<feature type="domain" description="OmpA-like" evidence="9">
    <location>
        <begin position="146"/>
        <end position="266"/>
    </location>
</feature>
<dbReference type="Gene3D" id="3.30.1330.60">
    <property type="entry name" value="OmpA-like domain"/>
    <property type="match status" value="1"/>
</dbReference>
<comment type="similarity">
    <text evidence="2">Belongs to the MotB family.</text>
</comment>
<keyword evidence="4" id="KW-0812">Transmembrane</keyword>
<dbReference type="Pfam" id="PF00691">
    <property type="entry name" value="OmpA"/>
    <property type="match status" value="1"/>
</dbReference>
<dbReference type="EMBL" id="APND01000001">
    <property type="protein sequence ID" value="MES1928652.1"/>
    <property type="molecule type" value="Genomic_DNA"/>
</dbReference>
<keyword evidence="11" id="KW-1185">Reference proteome</keyword>
<dbReference type="Pfam" id="PF13677">
    <property type="entry name" value="MotB_plug"/>
    <property type="match status" value="1"/>
</dbReference>
<keyword evidence="5" id="KW-1133">Transmembrane helix</keyword>
<name>A0ABV2AYF5_9GAMM</name>
<evidence type="ECO:0000313" key="10">
    <source>
        <dbReference type="EMBL" id="MES1928652.1"/>
    </source>
</evidence>